<dbReference type="RefSeq" id="WP_071970652.1">
    <property type="nucleotide sequence ID" value="NZ_CP018076.1"/>
</dbReference>
<dbReference type="STRING" id="1917485.BOO69_04345"/>
<evidence type="ECO:0000313" key="2">
    <source>
        <dbReference type="Proteomes" id="UP000181897"/>
    </source>
</evidence>
<protein>
    <recommendedName>
        <fullName evidence="3">SnoaL-like domain-containing protein</fullName>
    </recommendedName>
</protein>
<keyword evidence="2" id="KW-1185">Reference proteome</keyword>
<dbReference type="EMBL" id="CP018076">
    <property type="protein sequence ID" value="APE42737.1"/>
    <property type="molecule type" value="Genomic_DNA"/>
</dbReference>
<reference evidence="1 2" key="1">
    <citation type="submission" date="2016-11" db="EMBL/GenBank/DDBJ databases">
        <title>Complete genome sequence of Sulfitobacter sp. AM1-D1, a toxic bacteria associated with marine dinoflagellate Alexandrium minutum in East China Sea.</title>
        <authorList>
            <person name="Yang Q."/>
            <person name="Zhang X."/>
            <person name="Tian X."/>
        </authorList>
    </citation>
    <scope>NUCLEOTIDE SEQUENCE [LARGE SCALE GENOMIC DNA]</scope>
    <source>
        <strain evidence="1 2">AM1-D1</strain>
    </source>
</reference>
<gene>
    <name evidence="1" type="ORF">BOO69_04345</name>
</gene>
<dbReference type="OrthoDB" id="7863036at2"/>
<accession>A0A1J0WEJ2</accession>
<dbReference type="Proteomes" id="UP000181897">
    <property type="component" value="Chromosome"/>
</dbReference>
<dbReference type="AlphaFoldDB" id="A0A1J0WEJ2"/>
<evidence type="ECO:0008006" key="3">
    <source>
        <dbReference type="Google" id="ProtNLM"/>
    </source>
</evidence>
<proteinExistence type="predicted"/>
<evidence type="ECO:0000313" key="1">
    <source>
        <dbReference type="EMBL" id="APE42737.1"/>
    </source>
</evidence>
<name>A0A1J0WEJ2_9RHOB</name>
<organism evidence="1 2">
    <name type="scientific">Sulfitobacter alexandrii</name>
    <dbReference type="NCBI Taxonomy" id="1917485"/>
    <lineage>
        <taxon>Bacteria</taxon>
        <taxon>Pseudomonadati</taxon>
        <taxon>Pseudomonadota</taxon>
        <taxon>Alphaproteobacteria</taxon>
        <taxon>Rhodobacterales</taxon>
        <taxon>Roseobacteraceae</taxon>
        <taxon>Sulfitobacter</taxon>
    </lineage>
</organism>
<sequence>MLNLQAFMDKVIGIIREDDADGYLSMIELPYQVITARETRTFVRRQDMREHFHLFRIGLHQLGFHDLSHRVTATTMLGADLATGIYETQLYRNDQLFIAPYRSCITLRRSGRVWRAVSTAHTIGHADWMDRMDAITGMQKTD</sequence>
<dbReference type="KEGG" id="suam:BOO69_04345"/>